<dbReference type="AlphaFoldDB" id="A0AAQ4RI77"/>
<feature type="compositionally biased region" description="Basic and acidic residues" evidence="10">
    <location>
        <begin position="199"/>
        <end position="208"/>
    </location>
</feature>
<dbReference type="GeneTree" id="ENSGT01140000282569"/>
<name>A0AAQ4RI77_GASAC</name>
<dbReference type="Gene3D" id="3.10.20.370">
    <property type="match status" value="1"/>
</dbReference>
<dbReference type="Gene3D" id="3.10.10.10">
    <property type="entry name" value="HIV Type 1 Reverse Transcriptase, subunit A, domain 1"/>
    <property type="match status" value="1"/>
</dbReference>
<evidence type="ECO:0000259" key="12">
    <source>
        <dbReference type="PROSITE" id="PS50878"/>
    </source>
</evidence>
<dbReference type="PROSITE" id="PS50878">
    <property type="entry name" value="RT_POL"/>
    <property type="match status" value="1"/>
</dbReference>
<evidence type="ECO:0000256" key="5">
    <source>
        <dbReference type="ARBA" id="ARBA00022722"/>
    </source>
</evidence>
<evidence type="ECO:0000256" key="2">
    <source>
        <dbReference type="ARBA" id="ARBA00012180"/>
    </source>
</evidence>
<dbReference type="InterPro" id="IPR000477">
    <property type="entry name" value="RT_dom"/>
</dbReference>
<evidence type="ECO:0000256" key="4">
    <source>
        <dbReference type="ARBA" id="ARBA00022695"/>
    </source>
</evidence>
<dbReference type="Ensembl" id="ENSGACT00000053965.1">
    <property type="protein sequence ID" value="ENSGACP00000062658.1"/>
    <property type="gene ID" value="ENSGACG00000036650.1"/>
</dbReference>
<organism evidence="13 14">
    <name type="scientific">Gasterosteus aculeatus aculeatus</name>
    <name type="common">three-spined stickleback</name>
    <dbReference type="NCBI Taxonomy" id="481459"/>
    <lineage>
        <taxon>Eukaryota</taxon>
        <taxon>Metazoa</taxon>
        <taxon>Chordata</taxon>
        <taxon>Craniata</taxon>
        <taxon>Vertebrata</taxon>
        <taxon>Euteleostomi</taxon>
        <taxon>Actinopterygii</taxon>
        <taxon>Neopterygii</taxon>
        <taxon>Teleostei</taxon>
        <taxon>Neoteleostei</taxon>
        <taxon>Acanthomorphata</taxon>
        <taxon>Eupercaria</taxon>
        <taxon>Perciformes</taxon>
        <taxon>Cottioidei</taxon>
        <taxon>Gasterosteales</taxon>
        <taxon>Gasterosteidae</taxon>
        <taxon>Gasterosteus</taxon>
    </lineage>
</organism>
<dbReference type="Gene3D" id="3.30.70.270">
    <property type="match status" value="2"/>
</dbReference>
<dbReference type="CDD" id="cd00303">
    <property type="entry name" value="retropepsin_like"/>
    <property type="match status" value="1"/>
</dbReference>
<dbReference type="PANTHER" id="PTHR37984">
    <property type="entry name" value="PROTEIN CBG26694"/>
    <property type="match status" value="1"/>
</dbReference>
<keyword evidence="5" id="KW-0540">Nuclease</keyword>
<keyword evidence="9" id="KW-0479">Metal-binding</keyword>
<sequence length="986" mass="111534">MAGNTATLPPFDTETDHGSVGPRWNKWVQRFENYTTAMNITGDARLKALLLHIAGERVHDIYDTLSAEDDKYAETKQKLSGYFSPKKNVQYQVYIFRKMVQEPGENVDSYHARLRMLARNCEFADVNAEIKTQIIQSCASSRLRRKALREPELGLEELLDHGRTLELSEMQATGIERGTTAAVNVLDRKTVQKHPNSRRWSEKQRSDNSCRNCGGKYPHEGECPARSKQCRNCGKLNHFAKQCRSKIRDISAKQPQYKANQHHKKVHHITKTPGEEQERNSSSSDDAYVFVVDAEKVSELPQTHIRLNGSSMVVLIDSVASANCVSETSFEKLMPRPQLNHTSTKIYPFRSKVPLPLKGSFKCSVEKGQENTTCTFFVVEGDGFNVLSYKTSKALGLIKIVTAVSSTQQRRTVADELVENHPELFQGIGRLKDFQVKLHINPDIKPSCQPHRRVPFHIRQKVEDELLKLEADDIIEEVNGPTPWVSPIVAPPKPKDPDKVRLCVDMRQANTAIERERHITPTMDDVIHELNGATVFSKLDLRAGYHQLELHPDSRYSTTFTTHIGLRRYKRLSFGISSAAEVFQNAICQTLQGLSGVKNLSDDIIVYGASQTDHDNNLRALFQRLRESGLTLNREKCEFNKSRLEFFGFIFSAGGVSADPKKVIAVQQAADPQNPGEIRSLLGMANYCSRFIKDFSSISEPLRKLTRQDTPWEWGPEQKVALQTLKDSLTSDTTMSYFYPGRETELIVDASPVGLGAILCQKDVQGAKYMIAYASRSLSDVERRYSQTEKEALAIVWGCEHFHLYIYGHPLTLVTDHKALEIIWNNPKSKPPARIERWGLRLQPYDFKVEYRKGADNPADYMSRHPMLSETGDSTRAAKVAEEYVNFIASHATPKAMTLTEIKAETLADPMLQEVGAHIRHNTWHKTDKSQHADILKQFRQVSSELTTSHASDIILRGTRIVIPKALQERVLQLAHEGHQGIVKTK</sequence>
<evidence type="ECO:0000256" key="3">
    <source>
        <dbReference type="ARBA" id="ARBA00022679"/>
    </source>
</evidence>
<dbReference type="PROSITE" id="PS50158">
    <property type="entry name" value="ZF_CCHC"/>
    <property type="match status" value="1"/>
</dbReference>
<dbReference type="InterPro" id="IPR043128">
    <property type="entry name" value="Rev_trsase/Diguanyl_cyclase"/>
</dbReference>
<dbReference type="EC" id="3.1.26.4" evidence="2"/>
<reference evidence="13" key="2">
    <citation type="submission" date="2025-08" db="UniProtKB">
        <authorList>
            <consortium name="Ensembl"/>
        </authorList>
    </citation>
    <scope>IDENTIFICATION</scope>
</reference>
<feature type="domain" description="CCHC-type" evidence="11">
    <location>
        <begin position="230"/>
        <end position="245"/>
    </location>
</feature>
<reference evidence="13 14" key="1">
    <citation type="journal article" date="2021" name="G3 (Bethesda)">
        <title>Improved contiguity of the threespine stickleback genome using long-read sequencing.</title>
        <authorList>
            <person name="Nath S."/>
            <person name="Shaw D.E."/>
            <person name="White M.A."/>
        </authorList>
    </citation>
    <scope>NUCLEOTIDE SEQUENCE [LARGE SCALE GENOMIC DNA]</scope>
    <source>
        <strain evidence="13 14">Lake Benthic</strain>
    </source>
</reference>
<dbReference type="InterPro" id="IPR041373">
    <property type="entry name" value="RT_RNaseH"/>
</dbReference>
<dbReference type="InterPro" id="IPR001878">
    <property type="entry name" value="Znf_CCHC"/>
</dbReference>
<dbReference type="CDD" id="cd01647">
    <property type="entry name" value="RT_LTR"/>
    <property type="match status" value="1"/>
</dbReference>
<dbReference type="GO" id="GO:0004523">
    <property type="term" value="F:RNA-DNA hybrid ribonuclease activity"/>
    <property type="evidence" value="ECO:0007669"/>
    <property type="project" value="UniProtKB-EC"/>
</dbReference>
<keyword evidence="7" id="KW-0378">Hydrolase</keyword>
<feature type="region of interest" description="Disordered" evidence="10">
    <location>
        <begin position="256"/>
        <end position="284"/>
    </location>
</feature>
<dbReference type="FunFam" id="3.30.70.270:FF:000026">
    <property type="entry name" value="Transposon Ty3-G Gag-Pol polyprotein"/>
    <property type="match status" value="1"/>
</dbReference>
<evidence type="ECO:0000256" key="9">
    <source>
        <dbReference type="PROSITE-ProRule" id="PRU00047"/>
    </source>
</evidence>
<dbReference type="Pfam" id="PF00078">
    <property type="entry name" value="RVT_1"/>
    <property type="match status" value="1"/>
</dbReference>
<evidence type="ECO:0000256" key="1">
    <source>
        <dbReference type="ARBA" id="ARBA00010879"/>
    </source>
</evidence>
<dbReference type="Proteomes" id="UP000007635">
    <property type="component" value="Chromosome Y"/>
</dbReference>
<evidence type="ECO:0000256" key="8">
    <source>
        <dbReference type="ARBA" id="ARBA00022918"/>
    </source>
</evidence>
<evidence type="ECO:0000313" key="13">
    <source>
        <dbReference type="Ensembl" id="ENSGACP00000062658.1"/>
    </source>
</evidence>
<dbReference type="InterPro" id="IPR043502">
    <property type="entry name" value="DNA/RNA_pol_sf"/>
</dbReference>
<keyword evidence="3" id="KW-0808">Transferase</keyword>
<dbReference type="CDD" id="cd09274">
    <property type="entry name" value="RNase_HI_RT_Ty3"/>
    <property type="match status" value="1"/>
</dbReference>
<feature type="compositionally biased region" description="Basic residues" evidence="10">
    <location>
        <begin position="260"/>
        <end position="270"/>
    </location>
</feature>
<evidence type="ECO:0000256" key="6">
    <source>
        <dbReference type="ARBA" id="ARBA00022759"/>
    </source>
</evidence>
<keyword evidence="9" id="KW-0862">Zinc</keyword>
<dbReference type="Pfam" id="PF17917">
    <property type="entry name" value="RT_RNaseH"/>
    <property type="match status" value="1"/>
</dbReference>
<keyword evidence="8" id="KW-0695">RNA-directed DNA polymerase</keyword>
<feature type="region of interest" description="Disordered" evidence="10">
    <location>
        <begin position="191"/>
        <end position="211"/>
    </location>
</feature>
<dbReference type="SMART" id="SM00343">
    <property type="entry name" value="ZnF_C2HC"/>
    <property type="match status" value="1"/>
</dbReference>
<reference evidence="13" key="3">
    <citation type="submission" date="2025-09" db="UniProtKB">
        <authorList>
            <consortium name="Ensembl"/>
        </authorList>
    </citation>
    <scope>IDENTIFICATION</scope>
</reference>
<dbReference type="GO" id="GO:0003676">
    <property type="term" value="F:nucleic acid binding"/>
    <property type="evidence" value="ECO:0007669"/>
    <property type="project" value="InterPro"/>
</dbReference>
<dbReference type="Gene3D" id="4.10.60.10">
    <property type="entry name" value="Zinc finger, CCHC-type"/>
    <property type="match status" value="1"/>
</dbReference>
<dbReference type="PANTHER" id="PTHR37984:SF11">
    <property type="entry name" value="INTEGRASE CATALYTIC DOMAIN-CONTAINING PROTEIN"/>
    <property type="match status" value="1"/>
</dbReference>
<comment type="similarity">
    <text evidence="1">Belongs to the beta type-B retroviral polymerase family. HERV class-II K(HML-2) pol subfamily.</text>
</comment>
<accession>A0AAQ4RI77</accession>
<dbReference type="GO" id="GO:0003964">
    <property type="term" value="F:RNA-directed DNA polymerase activity"/>
    <property type="evidence" value="ECO:0007669"/>
    <property type="project" value="UniProtKB-KW"/>
</dbReference>
<keyword evidence="14" id="KW-1185">Reference proteome</keyword>
<proteinExistence type="inferred from homology"/>
<evidence type="ECO:0000256" key="10">
    <source>
        <dbReference type="SAM" id="MobiDB-lite"/>
    </source>
</evidence>
<feature type="domain" description="Reverse transcriptase" evidence="12">
    <location>
        <begin position="472"/>
        <end position="651"/>
    </location>
</feature>
<evidence type="ECO:0000313" key="14">
    <source>
        <dbReference type="Proteomes" id="UP000007635"/>
    </source>
</evidence>
<dbReference type="GO" id="GO:0008270">
    <property type="term" value="F:zinc ion binding"/>
    <property type="evidence" value="ECO:0007669"/>
    <property type="project" value="UniProtKB-KW"/>
</dbReference>
<evidence type="ECO:0000259" key="11">
    <source>
        <dbReference type="PROSITE" id="PS50158"/>
    </source>
</evidence>
<dbReference type="FunFam" id="3.10.20.370:FF:000001">
    <property type="entry name" value="Retrovirus-related Pol polyprotein from transposon 17.6-like protein"/>
    <property type="match status" value="1"/>
</dbReference>
<protein>
    <recommendedName>
        <fullName evidence="2">ribonuclease H</fullName>
        <ecNumber evidence="2">3.1.26.4</ecNumber>
    </recommendedName>
</protein>
<dbReference type="InterPro" id="IPR050951">
    <property type="entry name" value="Retrovirus_Pol_polyprotein"/>
</dbReference>
<evidence type="ECO:0000256" key="7">
    <source>
        <dbReference type="ARBA" id="ARBA00022801"/>
    </source>
</evidence>
<keyword evidence="6" id="KW-0255">Endonuclease</keyword>
<dbReference type="SUPFAM" id="SSF56672">
    <property type="entry name" value="DNA/RNA polymerases"/>
    <property type="match status" value="1"/>
</dbReference>
<keyword evidence="4" id="KW-0548">Nucleotidyltransferase</keyword>
<keyword evidence="9" id="KW-0863">Zinc-finger</keyword>